<accession>A0ABT3HV67</accession>
<protein>
    <submittedName>
        <fullName evidence="1">Uncharacterized protein</fullName>
    </submittedName>
</protein>
<reference evidence="1" key="1">
    <citation type="submission" date="2022-10" db="EMBL/GenBank/DDBJ databases">
        <title>Chryseobacterium babae sp. nov. isolated from the gut of the beetle Oryctes rhinoceros, and Chryseobacterium kimseyorum sp. nov., isolated from a stick insect rearing cage.</title>
        <authorList>
            <person name="Shelomi M."/>
            <person name="Han C.-J."/>
            <person name="Chen W.-M."/>
            <person name="Chen H.-K."/>
            <person name="Liaw S.-J."/>
            <person name="Muhle E."/>
            <person name="Clermont D."/>
        </authorList>
    </citation>
    <scope>NUCLEOTIDE SEQUENCE</scope>
    <source>
        <strain evidence="1">09-1422</strain>
    </source>
</reference>
<gene>
    <name evidence="1" type="ORF">OMO38_04015</name>
</gene>
<keyword evidence="2" id="KW-1185">Reference proteome</keyword>
<evidence type="ECO:0000313" key="2">
    <source>
        <dbReference type="Proteomes" id="UP001163731"/>
    </source>
</evidence>
<evidence type="ECO:0000313" key="1">
    <source>
        <dbReference type="EMBL" id="MCW3167687.1"/>
    </source>
</evidence>
<dbReference type="Proteomes" id="UP001163731">
    <property type="component" value="Unassembled WGS sequence"/>
</dbReference>
<proteinExistence type="predicted"/>
<dbReference type="EMBL" id="JAPDHW010000002">
    <property type="protein sequence ID" value="MCW3167687.1"/>
    <property type="molecule type" value="Genomic_DNA"/>
</dbReference>
<comment type="caution">
    <text evidence="1">The sequence shown here is derived from an EMBL/GenBank/DDBJ whole genome shotgun (WGS) entry which is preliminary data.</text>
</comment>
<organism evidence="1 2">
    <name type="scientific">Chryseobacterium kimseyorum</name>
    <dbReference type="NCBI Taxonomy" id="2984028"/>
    <lineage>
        <taxon>Bacteria</taxon>
        <taxon>Pseudomonadati</taxon>
        <taxon>Bacteroidota</taxon>
        <taxon>Flavobacteriia</taxon>
        <taxon>Flavobacteriales</taxon>
        <taxon>Weeksellaceae</taxon>
        <taxon>Chryseobacterium group</taxon>
        <taxon>Chryseobacterium</taxon>
    </lineage>
</organism>
<dbReference type="RefSeq" id="WP_264748932.1">
    <property type="nucleotide sequence ID" value="NZ_JAPDHW010000002.1"/>
</dbReference>
<sequence length="482" mass="53070">MMKTKLVLIATMFAGISFFAQEIKIKKGEVSLDEKVVAKVDDKGRIYKFSDLGNKLQFTATIINGRTIGTQSDNGWIEYTGTNNVVKESKHAEGAFTLSMGKLIVQSALANGLITKDGIDEAKVNEFFATEDRSLSEARKNGITAQKTEAVNEDATGISIDYDGNIKDNTGKFIGTVTRANIEASQSKFKSKSMMDKFLEYRVFDVNKILIAKLPCSDSDMTNEDKGLVIYTYDNKEIPMTAKNGMEFKIPIAVDKIASRMVKKLYANGYTLGDMKPTIEAAAKDKRDAANQRSVDAENKAKAESSNIYNLPGYVISKEGVKKEGAVTIEFESIDAKLGREKGISDLTNYGGTVTVNLDGKNEVYKAKDNVKFCAGEKCFLGVSGTNTLGKSEFCEIVSENDGNYILNDVKSPEDYYIKLTSQPKAVYLGEKGAFGKRKTEKIKAAFDEYMKCPALDFSKYDTKTKDGLVHVLADYSAQCKK</sequence>
<name>A0ABT3HV67_9FLAO</name>